<dbReference type="EMBL" id="LMZQ01000006">
    <property type="protein sequence ID" value="KRT15922.1"/>
    <property type="molecule type" value="Genomic_DNA"/>
</dbReference>
<proteinExistence type="inferred from homology"/>
<dbReference type="InterPro" id="IPR015443">
    <property type="entry name" value="Aldose_1-epimerase"/>
</dbReference>
<dbReference type="GO" id="GO:0030246">
    <property type="term" value="F:carbohydrate binding"/>
    <property type="evidence" value="ECO:0007669"/>
    <property type="project" value="InterPro"/>
</dbReference>
<feature type="active site" description="Proton donor" evidence="9">
    <location>
        <position position="205"/>
    </location>
</feature>
<evidence type="ECO:0000256" key="4">
    <source>
        <dbReference type="ARBA" id="ARBA00011245"/>
    </source>
</evidence>
<comment type="subunit">
    <text evidence="4">Monomer.</text>
</comment>
<sequence>MKIKSSLPILLLILAAGCKPTKTTLPGQIPSAENFQQEIDGKHTDLFILKNKQGMKAAITNYGGRLVSLLVPNAKGDTVDVVVGFNDLDGYKDSSEPYFGATIGRYGNRIAKGKFSIDGKAYQIIPNNGPNALHGGKQGFQYRVWDAKRIGDSVLVLKYTSKAGEEGFPGKLNAMVTYTLTHDNHLELEYSASTDEPTIVNLTNHAFFNLNGAGSILSHNLMINANGYTPVGSTLIPTGALASVKGTPFDFRISEKIGSRINADNQQLKFGKGYDHNYVLNPSKMMPAAVVTGDLSGITMEVYTTEPGLQFYSGNFMQSKNKLRTGLDDFRTAFCLETQHFPDSPNHPNFPNTVLRPGQVYKSTSIYTFSAAK</sequence>
<keyword evidence="5" id="KW-0106">Calcium</keyword>
<evidence type="ECO:0000256" key="8">
    <source>
        <dbReference type="PIRNR" id="PIRNR005096"/>
    </source>
</evidence>
<dbReference type="Proteomes" id="UP000051950">
    <property type="component" value="Unassembled WGS sequence"/>
</dbReference>
<dbReference type="PIRSF" id="PIRSF005096">
    <property type="entry name" value="GALM"/>
    <property type="match status" value="1"/>
</dbReference>
<comment type="catalytic activity">
    <reaction evidence="8">
        <text>alpha-D-glucose = beta-D-glucose</text>
        <dbReference type="Rhea" id="RHEA:10264"/>
        <dbReference type="ChEBI" id="CHEBI:15903"/>
        <dbReference type="ChEBI" id="CHEBI:17925"/>
        <dbReference type="EC" id="5.1.3.3"/>
    </reaction>
</comment>
<keyword evidence="6 8" id="KW-0413">Isomerase</keyword>
<evidence type="ECO:0000256" key="3">
    <source>
        <dbReference type="ARBA" id="ARBA00006206"/>
    </source>
</evidence>
<feature type="binding site" evidence="11">
    <location>
        <begin position="108"/>
        <end position="109"/>
    </location>
    <ligand>
        <name>beta-D-galactose</name>
        <dbReference type="ChEBI" id="CHEBI:27667"/>
    </ligand>
</feature>
<dbReference type="InterPro" id="IPR011013">
    <property type="entry name" value="Gal_mutarotase_sf_dom"/>
</dbReference>
<reference evidence="12 13" key="1">
    <citation type="submission" date="2015-11" db="EMBL/GenBank/DDBJ databases">
        <title>Sequence of Pedobacter ginsenosidimutans.</title>
        <authorList>
            <person name="Carson E."/>
            <person name="Keyser V."/>
            <person name="Newman J."/>
            <person name="Miller J."/>
        </authorList>
    </citation>
    <scope>NUCLEOTIDE SEQUENCE [LARGE SCALE GENOMIC DNA]</scope>
    <source>
        <strain evidence="12 13">KACC 14530</strain>
    </source>
</reference>
<feature type="binding site" evidence="10">
    <location>
        <position position="275"/>
    </location>
    <ligand>
        <name>beta-D-galactose</name>
        <dbReference type="ChEBI" id="CHEBI:27667"/>
    </ligand>
</feature>
<dbReference type="EC" id="5.1.3.3" evidence="8"/>
<evidence type="ECO:0000256" key="1">
    <source>
        <dbReference type="ARBA" id="ARBA00001913"/>
    </source>
</evidence>
<dbReference type="PANTHER" id="PTHR10091">
    <property type="entry name" value="ALDOSE-1-EPIMERASE"/>
    <property type="match status" value="1"/>
</dbReference>
<dbReference type="CDD" id="cd09019">
    <property type="entry name" value="galactose_mutarotase_like"/>
    <property type="match status" value="1"/>
</dbReference>
<keyword evidence="7 8" id="KW-0119">Carbohydrate metabolism</keyword>
<evidence type="ECO:0000256" key="9">
    <source>
        <dbReference type="PIRSR" id="PIRSR005096-1"/>
    </source>
</evidence>
<comment type="similarity">
    <text evidence="3 8">Belongs to the aldose epimerase family.</text>
</comment>
<organism evidence="12 13">
    <name type="scientific">Pedobacter ginsenosidimutans</name>
    <dbReference type="NCBI Taxonomy" id="687842"/>
    <lineage>
        <taxon>Bacteria</taxon>
        <taxon>Pseudomonadati</taxon>
        <taxon>Bacteroidota</taxon>
        <taxon>Sphingobacteriia</taxon>
        <taxon>Sphingobacteriales</taxon>
        <taxon>Sphingobacteriaceae</taxon>
        <taxon>Pedobacter</taxon>
    </lineage>
</organism>
<gene>
    <name evidence="12" type="ORF">ASU31_10445</name>
</gene>
<dbReference type="InterPro" id="IPR047215">
    <property type="entry name" value="Galactose_mutarotase-like"/>
</dbReference>
<dbReference type="RefSeq" id="WP_057932272.1">
    <property type="nucleotide sequence ID" value="NZ_LMZQ01000006.1"/>
</dbReference>
<dbReference type="AlphaFoldDB" id="A0A0T5VPX9"/>
<comment type="caution">
    <text evidence="12">The sequence shown here is derived from an EMBL/GenBank/DDBJ whole genome shotgun (WGS) entry which is preliminary data.</text>
</comment>
<dbReference type="Pfam" id="PF01263">
    <property type="entry name" value="Aldose_epim"/>
    <property type="match status" value="1"/>
</dbReference>
<name>A0A0T5VPX9_9SPHI</name>
<accession>A0A0T5VPX9</accession>
<dbReference type="OrthoDB" id="9779408at2"/>
<evidence type="ECO:0000256" key="7">
    <source>
        <dbReference type="ARBA" id="ARBA00023277"/>
    </source>
</evidence>
<dbReference type="SUPFAM" id="SSF74650">
    <property type="entry name" value="Galactose mutarotase-like"/>
    <property type="match status" value="1"/>
</dbReference>
<dbReference type="InterPro" id="IPR014718">
    <property type="entry name" value="GH-type_carb-bd"/>
</dbReference>
<evidence type="ECO:0000256" key="10">
    <source>
        <dbReference type="PIRSR" id="PIRSR005096-2"/>
    </source>
</evidence>
<dbReference type="UniPathway" id="UPA00242"/>
<dbReference type="PROSITE" id="PS51257">
    <property type="entry name" value="PROKAR_LIPOPROTEIN"/>
    <property type="match status" value="1"/>
</dbReference>
<feature type="active site" description="Proton acceptor" evidence="9">
    <location>
        <position position="337"/>
    </location>
</feature>
<evidence type="ECO:0000256" key="11">
    <source>
        <dbReference type="PIRSR" id="PIRSR005096-3"/>
    </source>
</evidence>
<dbReference type="InterPro" id="IPR008183">
    <property type="entry name" value="Aldose_1/G6P_1-epimerase"/>
</dbReference>
<dbReference type="GO" id="GO:0004034">
    <property type="term" value="F:aldose 1-epimerase activity"/>
    <property type="evidence" value="ECO:0007669"/>
    <property type="project" value="UniProtKB-EC"/>
</dbReference>
<evidence type="ECO:0000313" key="13">
    <source>
        <dbReference type="Proteomes" id="UP000051950"/>
    </source>
</evidence>
<dbReference type="NCBIfam" id="NF008277">
    <property type="entry name" value="PRK11055.1"/>
    <property type="match status" value="1"/>
</dbReference>
<comment type="pathway">
    <text evidence="2 8">Carbohydrate metabolism; hexose metabolism.</text>
</comment>
<comment type="cofactor">
    <cofactor evidence="1">
        <name>Ca(2+)</name>
        <dbReference type="ChEBI" id="CHEBI:29108"/>
    </cofactor>
</comment>
<keyword evidence="13" id="KW-1185">Reference proteome</keyword>
<evidence type="ECO:0000313" key="12">
    <source>
        <dbReference type="EMBL" id="KRT15922.1"/>
    </source>
</evidence>
<evidence type="ECO:0000256" key="5">
    <source>
        <dbReference type="ARBA" id="ARBA00022837"/>
    </source>
</evidence>
<dbReference type="GO" id="GO:0005737">
    <property type="term" value="C:cytoplasm"/>
    <property type="evidence" value="ECO:0007669"/>
    <property type="project" value="TreeGrafter"/>
</dbReference>
<evidence type="ECO:0000256" key="2">
    <source>
        <dbReference type="ARBA" id="ARBA00005028"/>
    </source>
</evidence>
<dbReference type="GO" id="GO:0033499">
    <property type="term" value="P:galactose catabolic process via UDP-galactose, Leloir pathway"/>
    <property type="evidence" value="ECO:0007669"/>
    <property type="project" value="TreeGrafter"/>
</dbReference>
<dbReference type="PANTHER" id="PTHR10091:SF0">
    <property type="entry name" value="GALACTOSE MUTAROTASE"/>
    <property type="match status" value="1"/>
</dbReference>
<dbReference type="GO" id="GO:0006006">
    <property type="term" value="P:glucose metabolic process"/>
    <property type="evidence" value="ECO:0007669"/>
    <property type="project" value="TreeGrafter"/>
</dbReference>
<dbReference type="STRING" id="687842.ASU31_10445"/>
<dbReference type="Gene3D" id="2.70.98.10">
    <property type="match status" value="1"/>
</dbReference>
<protein>
    <recommendedName>
        <fullName evidence="8">Aldose 1-epimerase</fullName>
        <ecNumber evidence="8">5.1.3.3</ecNumber>
    </recommendedName>
</protein>
<evidence type="ECO:0000256" key="6">
    <source>
        <dbReference type="ARBA" id="ARBA00023235"/>
    </source>
</evidence>